<evidence type="ECO:0000259" key="4">
    <source>
        <dbReference type="Pfam" id="PF00561"/>
    </source>
</evidence>
<feature type="active site" evidence="2 3">
    <location>
        <position position="359"/>
    </location>
</feature>
<dbReference type="RefSeq" id="WP_207858686.1">
    <property type="nucleotide sequence ID" value="NZ_JAFREP010000007.1"/>
</dbReference>
<dbReference type="GO" id="GO:0009092">
    <property type="term" value="P:homoserine metabolic process"/>
    <property type="evidence" value="ECO:0007669"/>
    <property type="project" value="TreeGrafter"/>
</dbReference>
<dbReference type="PIRSF" id="PIRSF000443">
    <property type="entry name" value="Homoser_Ac_trans"/>
    <property type="match status" value="1"/>
</dbReference>
<evidence type="ECO:0000256" key="3">
    <source>
        <dbReference type="PIRSR" id="PIRSR000443-1"/>
    </source>
</evidence>
<comment type="similarity">
    <text evidence="2">Belongs to the AB hydrolase superfamily. MetX family.</text>
</comment>
<feature type="binding site" evidence="2">
    <location>
        <position position="232"/>
    </location>
    <ligand>
        <name>substrate</name>
    </ligand>
</feature>
<dbReference type="PANTHER" id="PTHR32268">
    <property type="entry name" value="HOMOSERINE O-ACETYLTRANSFERASE"/>
    <property type="match status" value="1"/>
</dbReference>
<dbReference type="PANTHER" id="PTHR32268:SF11">
    <property type="entry name" value="HOMOSERINE O-ACETYLTRANSFERASE"/>
    <property type="match status" value="1"/>
</dbReference>
<dbReference type="GO" id="GO:0005737">
    <property type="term" value="C:cytoplasm"/>
    <property type="evidence" value="ECO:0007669"/>
    <property type="project" value="UniProtKB-SubCell"/>
</dbReference>
<feature type="active site" evidence="2 3">
    <location>
        <position position="330"/>
    </location>
</feature>
<keyword evidence="2" id="KW-0486">Methionine biosynthesis</keyword>
<evidence type="ECO:0000256" key="1">
    <source>
        <dbReference type="ARBA" id="ARBA00022679"/>
    </source>
</evidence>
<comment type="function">
    <text evidence="2">Transfers an acetyl group from acetyl-CoA to L-homoserine, forming acetyl-L-homoserine.</text>
</comment>
<dbReference type="HAMAP" id="MF_00296">
    <property type="entry name" value="MetX_acyltransf"/>
    <property type="match status" value="1"/>
</dbReference>
<dbReference type="GO" id="GO:0009086">
    <property type="term" value="P:methionine biosynthetic process"/>
    <property type="evidence" value="ECO:0007669"/>
    <property type="project" value="UniProtKB-UniRule"/>
</dbReference>
<comment type="caution">
    <text evidence="2">Lacks conserved residue(s) required for the propagation of feature annotation.</text>
</comment>
<keyword evidence="2 5" id="KW-0012">Acyltransferase</keyword>
<sequence length="384" mass="42456">MNAAVCDFAGRSLAWRGLPTPSVVRVYDESRPLELESGQTLAPVDVAYHTYGRLNPEGSNAVLVCHAMTGDAYVARPDGADCPPGWWQDLFGPGAPLDSRKYFIICSNILGSCYGTTGPSSLHPITGRPFGPDFPAVGIRDMVRVQKALLDHLGVRQLALAIGGSLGGMQVLEWALLFPERVRAIATIATAVRHSDWAIGLNEAARLAITSDPEWLGGRYREQPKRGLALARMMAMLSYRHYDSYNQNFDRSADAGEKAFDDPFEGKRRFAVESYLRYQGQKLVNRFDANCYLTISRAMDAHDITRGRGCLRTTLARIKVPALSVGISSDLLYPDADQRNLADLLPRGRYARINSIHGHDAFLIEFDQMQNILGEFLKELEHAA</sequence>
<dbReference type="InterPro" id="IPR000073">
    <property type="entry name" value="AB_hydrolase_1"/>
</dbReference>
<proteinExistence type="inferred from homology"/>
<dbReference type="InterPro" id="IPR008220">
    <property type="entry name" value="HAT_MetX-like"/>
</dbReference>
<keyword evidence="6" id="KW-1185">Reference proteome</keyword>
<protein>
    <recommendedName>
        <fullName evidence="2">Homoserine O-acetyltransferase</fullName>
        <shortName evidence="2">HAT</shortName>
        <ecNumber evidence="2">2.3.1.31</ecNumber>
    </recommendedName>
    <alternativeName>
        <fullName evidence="2">Homoserine transacetylase</fullName>
        <shortName evidence="2">HTA</shortName>
    </alternativeName>
</protein>
<comment type="subcellular location">
    <subcellularLocation>
        <location evidence="2">Cytoplasm</location>
    </subcellularLocation>
</comment>
<dbReference type="AlphaFoldDB" id="A0A8J7U406"/>
<accession>A0A8J7U406</accession>
<dbReference type="EMBL" id="JAFREP010000007">
    <property type="protein sequence ID" value="MBO1318868.1"/>
    <property type="molecule type" value="Genomic_DNA"/>
</dbReference>
<name>A0A8J7U406_9BACT</name>
<organism evidence="5 6">
    <name type="scientific">Acanthopleuribacter pedis</name>
    <dbReference type="NCBI Taxonomy" id="442870"/>
    <lineage>
        <taxon>Bacteria</taxon>
        <taxon>Pseudomonadati</taxon>
        <taxon>Acidobacteriota</taxon>
        <taxon>Holophagae</taxon>
        <taxon>Acanthopleuribacterales</taxon>
        <taxon>Acanthopleuribacteraceae</taxon>
        <taxon>Acanthopleuribacter</taxon>
    </lineage>
</organism>
<comment type="caution">
    <text evidence="5">The sequence shown here is derived from an EMBL/GenBank/DDBJ whole genome shotgun (WGS) entry which is preliminary data.</text>
</comment>
<dbReference type="SUPFAM" id="SSF53474">
    <property type="entry name" value="alpha/beta-Hydrolases"/>
    <property type="match status" value="1"/>
</dbReference>
<reference evidence="5" key="1">
    <citation type="submission" date="2021-03" db="EMBL/GenBank/DDBJ databases">
        <authorList>
            <person name="Wang G."/>
        </authorList>
    </citation>
    <scope>NUCLEOTIDE SEQUENCE</scope>
    <source>
        <strain evidence="5">KCTC 12899</strain>
    </source>
</reference>
<gene>
    <name evidence="5" type="primary">metX</name>
    <name evidence="2" type="synonym">metXA</name>
    <name evidence="5" type="ORF">J3U88_10390</name>
</gene>
<keyword evidence="2" id="KW-0028">Amino-acid biosynthesis</keyword>
<evidence type="ECO:0000256" key="2">
    <source>
        <dbReference type="HAMAP-Rule" id="MF_00296"/>
    </source>
</evidence>
<keyword evidence="2" id="KW-0963">Cytoplasm</keyword>
<feature type="domain" description="AB hydrolase-1" evidence="4">
    <location>
        <begin position="60"/>
        <end position="353"/>
    </location>
</feature>
<dbReference type="Gene3D" id="3.40.50.1820">
    <property type="entry name" value="alpha/beta hydrolase"/>
    <property type="match status" value="1"/>
</dbReference>
<comment type="pathway">
    <text evidence="2">Amino-acid biosynthesis; L-methionine biosynthesis via de novo pathway; O-acetyl-L-homoserine from L-homoserine: step 1/1.</text>
</comment>
<feature type="active site" description="Nucleophile" evidence="2 3">
    <location>
        <position position="165"/>
    </location>
</feature>
<evidence type="ECO:0000313" key="6">
    <source>
        <dbReference type="Proteomes" id="UP000664417"/>
    </source>
</evidence>
<dbReference type="EC" id="2.3.1.31" evidence="2"/>
<dbReference type="Pfam" id="PF00561">
    <property type="entry name" value="Abhydrolase_1"/>
    <property type="match status" value="1"/>
</dbReference>
<keyword evidence="1 2" id="KW-0808">Transferase</keyword>
<comment type="subunit">
    <text evidence="2">Homodimer.</text>
</comment>
<comment type="catalytic activity">
    <reaction evidence="2">
        <text>L-homoserine + acetyl-CoA = O-acetyl-L-homoserine + CoA</text>
        <dbReference type="Rhea" id="RHEA:13701"/>
        <dbReference type="ChEBI" id="CHEBI:57287"/>
        <dbReference type="ChEBI" id="CHEBI:57288"/>
        <dbReference type="ChEBI" id="CHEBI:57476"/>
        <dbReference type="ChEBI" id="CHEBI:57716"/>
        <dbReference type="EC" id="2.3.1.31"/>
    </reaction>
</comment>
<dbReference type="Proteomes" id="UP000664417">
    <property type="component" value="Unassembled WGS sequence"/>
</dbReference>
<dbReference type="NCBIfam" id="TIGR01392">
    <property type="entry name" value="homoserO_Ac_trn"/>
    <property type="match status" value="1"/>
</dbReference>
<dbReference type="UniPathway" id="UPA00051">
    <property type="reaction ID" value="UER00074"/>
</dbReference>
<feature type="binding site" evidence="2">
    <location>
        <position position="360"/>
    </location>
    <ligand>
        <name>substrate</name>
    </ligand>
</feature>
<dbReference type="NCBIfam" id="NF001209">
    <property type="entry name" value="PRK00175.1"/>
    <property type="match status" value="1"/>
</dbReference>
<dbReference type="InterPro" id="IPR029058">
    <property type="entry name" value="AB_hydrolase_fold"/>
</dbReference>
<dbReference type="GO" id="GO:0004414">
    <property type="term" value="F:homoserine O-acetyltransferase activity"/>
    <property type="evidence" value="ECO:0007669"/>
    <property type="project" value="UniProtKB-UniRule"/>
</dbReference>
<evidence type="ECO:0000313" key="5">
    <source>
        <dbReference type="EMBL" id="MBO1318868.1"/>
    </source>
</evidence>